<feature type="non-terminal residue" evidence="8">
    <location>
        <position position="1"/>
    </location>
</feature>
<gene>
    <name evidence="8" type="ORF">METZ01_LOCUS167806</name>
</gene>
<dbReference type="GO" id="GO:0006744">
    <property type="term" value="P:ubiquinone biosynthetic process"/>
    <property type="evidence" value="ECO:0007669"/>
    <property type="project" value="UniProtKB-KW"/>
</dbReference>
<dbReference type="Pfam" id="PF03232">
    <property type="entry name" value="COQ7"/>
    <property type="match status" value="1"/>
</dbReference>
<keyword evidence="5" id="KW-0408">Iron</keyword>
<keyword evidence="2" id="KW-0831">Ubiquinone biosynthesis</keyword>
<evidence type="ECO:0000256" key="1">
    <source>
        <dbReference type="ARBA" id="ARBA00004749"/>
    </source>
</evidence>
<evidence type="ECO:0000256" key="3">
    <source>
        <dbReference type="ARBA" id="ARBA00022723"/>
    </source>
</evidence>
<dbReference type="GO" id="GO:0046872">
    <property type="term" value="F:metal ion binding"/>
    <property type="evidence" value="ECO:0007669"/>
    <property type="project" value="UniProtKB-KW"/>
</dbReference>
<evidence type="ECO:0000256" key="4">
    <source>
        <dbReference type="ARBA" id="ARBA00023002"/>
    </source>
</evidence>
<evidence type="ECO:0000256" key="5">
    <source>
        <dbReference type="ARBA" id="ARBA00023004"/>
    </source>
</evidence>
<dbReference type="PANTHER" id="PTHR11237:SF4">
    <property type="entry name" value="5-DEMETHOXYUBIQUINONE HYDROXYLASE, MITOCHONDRIAL"/>
    <property type="match status" value="1"/>
</dbReference>
<reference evidence="8" key="1">
    <citation type="submission" date="2018-05" db="EMBL/GenBank/DDBJ databases">
        <authorList>
            <person name="Lanie J.A."/>
            <person name="Ng W.-L."/>
            <person name="Kazmierczak K.M."/>
            <person name="Andrzejewski T.M."/>
            <person name="Davidsen T.M."/>
            <person name="Wayne K.J."/>
            <person name="Tettelin H."/>
            <person name="Glass J.I."/>
            <person name="Rusch D."/>
            <person name="Podicherti R."/>
            <person name="Tsui H.-C.T."/>
            <person name="Winkler M.E."/>
        </authorList>
    </citation>
    <scope>NUCLEOTIDE SEQUENCE</scope>
</reference>
<keyword evidence="3" id="KW-0479">Metal-binding</keyword>
<evidence type="ECO:0000256" key="6">
    <source>
        <dbReference type="ARBA" id="ARBA00023033"/>
    </source>
</evidence>
<dbReference type="CDD" id="cd01042">
    <property type="entry name" value="DMQH"/>
    <property type="match status" value="1"/>
</dbReference>
<proteinExistence type="predicted"/>
<keyword evidence="4" id="KW-0560">Oxidoreductase</keyword>
<dbReference type="InterPro" id="IPR009078">
    <property type="entry name" value="Ferritin-like_SF"/>
</dbReference>
<dbReference type="GO" id="GO:0008682">
    <property type="term" value="F:3-demethoxyubiquinol 3-hydroxylase activity"/>
    <property type="evidence" value="ECO:0007669"/>
    <property type="project" value="TreeGrafter"/>
</dbReference>
<keyword evidence="6" id="KW-0503">Monooxygenase</keyword>
<sequence length="163" mass="18648">VDHAGERGAIKIYEGQLLALKTIKQDESLKDTIEEMKEQEKEHLEYFEKEIQKRKIKPTYLLPLWDVMSVALGFGSALLGKKATMLCTASVEEVIDGHYKNQLKKLGNDEKDLKKKIEKFKEDEINHKNIAYEYGATTKGLYSIMDKVIRTGSRIAITISEKI</sequence>
<evidence type="ECO:0000256" key="2">
    <source>
        <dbReference type="ARBA" id="ARBA00022688"/>
    </source>
</evidence>
<keyword evidence="7" id="KW-0472">Membrane</keyword>
<dbReference type="EMBL" id="UINC01030479">
    <property type="protein sequence ID" value="SVB14952.1"/>
    <property type="molecule type" value="Genomic_DNA"/>
</dbReference>
<evidence type="ECO:0008006" key="9">
    <source>
        <dbReference type="Google" id="ProtNLM"/>
    </source>
</evidence>
<dbReference type="AlphaFoldDB" id="A0A382BNI7"/>
<evidence type="ECO:0000256" key="7">
    <source>
        <dbReference type="ARBA" id="ARBA00023136"/>
    </source>
</evidence>
<comment type="pathway">
    <text evidence="1">Cofactor biosynthesis; ubiquinone biosynthesis.</text>
</comment>
<organism evidence="8">
    <name type="scientific">marine metagenome</name>
    <dbReference type="NCBI Taxonomy" id="408172"/>
    <lineage>
        <taxon>unclassified sequences</taxon>
        <taxon>metagenomes</taxon>
        <taxon>ecological metagenomes</taxon>
    </lineage>
</organism>
<dbReference type="PANTHER" id="PTHR11237">
    <property type="entry name" value="COENZYME Q10 BIOSYNTHESIS PROTEIN 7"/>
    <property type="match status" value="1"/>
</dbReference>
<dbReference type="GO" id="GO:0005743">
    <property type="term" value="C:mitochondrial inner membrane"/>
    <property type="evidence" value="ECO:0007669"/>
    <property type="project" value="TreeGrafter"/>
</dbReference>
<protein>
    <recommendedName>
        <fullName evidence="9">Demethoxyubiquinone hydroxylase family protein</fullName>
    </recommendedName>
</protein>
<accession>A0A382BNI7</accession>
<dbReference type="InterPro" id="IPR011566">
    <property type="entry name" value="Ubq_synth_Coq7"/>
</dbReference>
<name>A0A382BNI7_9ZZZZ</name>
<evidence type="ECO:0000313" key="8">
    <source>
        <dbReference type="EMBL" id="SVB14952.1"/>
    </source>
</evidence>
<dbReference type="SUPFAM" id="SSF47240">
    <property type="entry name" value="Ferritin-like"/>
    <property type="match status" value="1"/>
</dbReference>